<keyword evidence="2" id="KW-1185">Reference proteome</keyword>
<sequence length="135" mass="15152">MMLTISIPIRSLGSHTLLSDYDIKLAARIKGGRQVNLPHFIVNHMLYKFSTFPFPMILSPLCDKMGLFLSDDDGVPSSPSSFLSYKTLSNCKVELQENVLWARKRVRIGNPPGQQEVHEPQVATLTDVIARLDLL</sequence>
<dbReference type="Proteomes" id="UP000187406">
    <property type="component" value="Unassembled WGS sequence"/>
</dbReference>
<gene>
    <name evidence="1" type="ORF">CFOL_v3_08029</name>
</gene>
<dbReference type="InParanoid" id="A0A1Q3B910"/>
<reference evidence="2" key="1">
    <citation type="submission" date="2016-04" db="EMBL/GenBank/DDBJ databases">
        <title>Cephalotus genome sequencing.</title>
        <authorList>
            <person name="Fukushima K."/>
            <person name="Hasebe M."/>
            <person name="Fang X."/>
        </authorList>
    </citation>
    <scope>NUCLEOTIDE SEQUENCE [LARGE SCALE GENOMIC DNA]</scope>
    <source>
        <strain evidence="2">cv. St1</strain>
    </source>
</reference>
<dbReference type="EMBL" id="BDDD01000351">
    <property type="protein sequence ID" value="GAV64511.1"/>
    <property type="molecule type" value="Genomic_DNA"/>
</dbReference>
<comment type="caution">
    <text evidence="1">The sequence shown here is derived from an EMBL/GenBank/DDBJ whole genome shotgun (WGS) entry which is preliminary data.</text>
</comment>
<evidence type="ECO:0000313" key="2">
    <source>
        <dbReference type="Proteomes" id="UP000187406"/>
    </source>
</evidence>
<evidence type="ECO:0000313" key="1">
    <source>
        <dbReference type="EMBL" id="GAV64511.1"/>
    </source>
</evidence>
<accession>A0A1Q3B910</accession>
<dbReference type="AlphaFoldDB" id="A0A1Q3B910"/>
<organism evidence="1 2">
    <name type="scientific">Cephalotus follicularis</name>
    <name type="common">Albany pitcher plant</name>
    <dbReference type="NCBI Taxonomy" id="3775"/>
    <lineage>
        <taxon>Eukaryota</taxon>
        <taxon>Viridiplantae</taxon>
        <taxon>Streptophyta</taxon>
        <taxon>Embryophyta</taxon>
        <taxon>Tracheophyta</taxon>
        <taxon>Spermatophyta</taxon>
        <taxon>Magnoliopsida</taxon>
        <taxon>eudicotyledons</taxon>
        <taxon>Gunneridae</taxon>
        <taxon>Pentapetalae</taxon>
        <taxon>rosids</taxon>
        <taxon>fabids</taxon>
        <taxon>Oxalidales</taxon>
        <taxon>Cephalotaceae</taxon>
        <taxon>Cephalotus</taxon>
    </lineage>
</organism>
<name>A0A1Q3B910_CEPFO</name>
<proteinExistence type="predicted"/>
<protein>
    <submittedName>
        <fullName evidence="1">Uncharacterized protein</fullName>
    </submittedName>
</protein>